<keyword evidence="13" id="KW-1185">Reference proteome</keyword>
<evidence type="ECO:0000256" key="8">
    <source>
        <dbReference type="PIRSR" id="PIRSR600175-1"/>
    </source>
</evidence>
<evidence type="ECO:0000256" key="1">
    <source>
        <dbReference type="ARBA" id="ARBA00004141"/>
    </source>
</evidence>
<dbReference type="VEuPathDB" id="VectorBase:GMOY000502"/>
<feature type="binding site" evidence="8">
    <location>
        <position position="1058"/>
    </location>
    <ligand>
        <name>Na(+)</name>
        <dbReference type="ChEBI" id="CHEBI:29101"/>
        <label>1</label>
    </ligand>
</feature>
<dbReference type="PANTHER" id="PTHR11616:SF182">
    <property type="entry name" value="TRANSPORTER"/>
    <property type="match status" value="1"/>
</dbReference>
<feature type="binding site" evidence="8">
    <location>
        <position position="933"/>
    </location>
    <ligand>
        <name>Na(+)</name>
        <dbReference type="ChEBI" id="CHEBI:29101"/>
        <label>1</label>
    </ligand>
</feature>
<feature type="transmembrane region" description="Helical" evidence="11">
    <location>
        <begin position="722"/>
        <end position="742"/>
    </location>
</feature>
<dbReference type="SUPFAM" id="SSF161070">
    <property type="entry name" value="SNF-like"/>
    <property type="match status" value="1"/>
</dbReference>
<feature type="binding site" evidence="8">
    <location>
        <position position="699"/>
    </location>
    <ligand>
        <name>Na(+)</name>
        <dbReference type="ChEBI" id="CHEBI:29101"/>
        <label>1</label>
    </ligand>
</feature>
<feature type="transmembrane region" description="Helical" evidence="11">
    <location>
        <begin position="1083"/>
        <end position="1108"/>
    </location>
</feature>
<feature type="transmembrane region" description="Helical" evidence="11">
    <location>
        <begin position="762"/>
        <end position="793"/>
    </location>
</feature>
<evidence type="ECO:0000256" key="4">
    <source>
        <dbReference type="ARBA" id="ARBA00022692"/>
    </source>
</evidence>
<comment type="similarity">
    <text evidence="2 9">Belongs to the sodium:neurotransmitter symporter (SNF) (TC 2.A.22) family.</text>
</comment>
<feature type="binding site" evidence="8">
    <location>
        <position position="701"/>
    </location>
    <ligand>
        <name>Na(+)</name>
        <dbReference type="ChEBI" id="CHEBI:29101"/>
        <label>1</label>
    </ligand>
</feature>
<dbReference type="InterPro" id="IPR000175">
    <property type="entry name" value="Na/ntran_symport"/>
</dbReference>
<feature type="binding site" evidence="8">
    <location>
        <position position="702"/>
    </location>
    <ligand>
        <name>Na(+)</name>
        <dbReference type="ChEBI" id="CHEBI:29101"/>
        <label>1</label>
    </ligand>
</feature>
<dbReference type="GO" id="GO:0005886">
    <property type="term" value="C:plasma membrane"/>
    <property type="evidence" value="ECO:0007669"/>
    <property type="project" value="TreeGrafter"/>
</dbReference>
<accession>A0A1B0FAE9</accession>
<dbReference type="PROSITE" id="PS50267">
    <property type="entry name" value="NA_NEUROTRAN_SYMP_3"/>
    <property type="match status" value="1"/>
</dbReference>
<dbReference type="EMBL" id="CCAG010008638">
    <property type="status" value="NOT_ANNOTATED_CDS"/>
    <property type="molecule type" value="Genomic_DNA"/>
</dbReference>
<dbReference type="EnsemblMetazoa" id="GMOY000502-RA">
    <property type="protein sequence ID" value="GMOY000502-PA"/>
    <property type="gene ID" value="GMOY000502"/>
</dbReference>
<dbReference type="CDD" id="cd10332">
    <property type="entry name" value="SLC6sbd-B0AT-like"/>
    <property type="match status" value="1"/>
</dbReference>
<dbReference type="GO" id="GO:0006865">
    <property type="term" value="P:amino acid transport"/>
    <property type="evidence" value="ECO:0007669"/>
    <property type="project" value="TreeGrafter"/>
</dbReference>
<reference evidence="12" key="1">
    <citation type="submission" date="2020-05" db="UniProtKB">
        <authorList>
            <consortium name="EnsemblMetazoa"/>
        </authorList>
    </citation>
    <scope>IDENTIFICATION</scope>
    <source>
        <strain evidence="12">Yale</strain>
    </source>
</reference>
<dbReference type="Pfam" id="PF00209">
    <property type="entry name" value="SNF"/>
    <property type="match status" value="1"/>
</dbReference>
<feature type="transmembrane region" description="Helical" evidence="11">
    <location>
        <begin position="691"/>
        <end position="710"/>
    </location>
</feature>
<dbReference type="InterPro" id="IPR037272">
    <property type="entry name" value="SNS_sf"/>
</dbReference>
<dbReference type="EMBL" id="CCAG010008637">
    <property type="status" value="NOT_ANNOTATED_CDS"/>
    <property type="molecule type" value="Genomic_DNA"/>
</dbReference>
<proteinExistence type="inferred from homology"/>
<evidence type="ECO:0000313" key="13">
    <source>
        <dbReference type="Proteomes" id="UP000092444"/>
    </source>
</evidence>
<comment type="subcellular location">
    <subcellularLocation>
        <location evidence="1">Membrane</location>
        <topology evidence="1">Multi-pass membrane protein</topology>
    </subcellularLocation>
</comment>
<dbReference type="GO" id="GO:0046872">
    <property type="term" value="F:metal ion binding"/>
    <property type="evidence" value="ECO:0007669"/>
    <property type="project" value="UniProtKB-KW"/>
</dbReference>
<name>A0A1B0FAE9_GLOMM</name>
<feature type="binding site" evidence="8">
    <location>
        <position position="1057"/>
    </location>
    <ligand>
        <name>Na(+)</name>
        <dbReference type="ChEBI" id="CHEBI:29101"/>
        <label>1</label>
    </ligand>
</feature>
<feature type="transmembrane region" description="Helical" evidence="11">
    <location>
        <begin position="959"/>
        <end position="980"/>
    </location>
</feature>
<feature type="binding site" evidence="8">
    <location>
        <position position="706"/>
    </location>
    <ligand>
        <name>Na(+)</name>
        <dbReference type="ChEBI" id="CHEBI:29101"/>
        <label>1</label>
    </ligand>
</feature>
<evidence type="ECO:0000313" key="12">
    <source>
        <dbReference type="EnsemblMetazoa" id="GMOY000502-PA"/>
    </source>
</evidence>
<evidence type="ECO:0000256" key="11">
    <source>
        <dbReference type="SAM" id="Phobius"/>
    </source>
</evidence>
<dbReference type="SUPFAM" id="SSF50978">
    <property type="entry name" value="WD40 repeat-like"/>
    <property type="match status" value="1"/>
</dbReference>
<dbReference type="NCBIfam" id="NF037979">
    <property type="entry name" value="Na_transp"/>
    <property type="match status" value="1"/>
</dbReference>
<keyword evidence="6 11" id="KW-1133">Transmembrane helix</keyword>
<keyword evidence="8" id="KW-0479">Metal-binding</keyword>
<evidence type="ECO:0000256" key="9">
    <source>
        <dbReference type="RuleBase" id="RU003732"/>
    </source>
</evidence>
<feature type="transmembrane region" description="Helical" evidence="11">
    <location>
        <begin position="1201"/>
        <end position="1226"/>
    </location>
</feature>
<feature type="transmembrane region" description="Helical" evidence="11">
    <location>
        <begin position="1114"/>
        <end position="1137"/>
    </location>
</feature>
<dbReference type="GO" id="GO:0015293">
    <property type="term" value="F:symporter activity"/>
    <property type="evidence" value="ECO:0007669"/>
    <property type="project" value="UniProtKB-KW"/>
</dbReference>
<evidence type="ECO:0000256" key="2">
    <source>
        <dbReference type="ARBA" id="ARBA00006459"/>
    </source>
</evidence>
<organism evidence="12 13">
    <name type="scientific">Glossina morsitans morsitans</name>
    <name type="common">Savannah tsetse fly</name>
    <dbReference type="NCBI Taxonomy" id="37546"/>
    <lineage>
        <taxon>Eukaryota</taxon>
        <taxon>Metazoa</taxon>
        <taxon>Ecdysozoa</taxon>
        <taxon>Arthropoda</taxon>
        <taxon>Hexapoda</taxon>
        <taxon>Insecta</taxon>
        <taxon>Pterygota</taxon>
        <taxon>Neoptera</taxon>
        <taxon>Endopterygota</taxon>
        <taxon>Diptera</taxon>
        <taxon>Brachycera</taxon>
        <taxon>Muscomorpha</taxon>
        <taxon>Hippoboscoidea</taxon>
        <taxon>Glossinidae</taxon>
        <taxon>Glossina</taxon>
    </lineage>
</organism>
<feature type="compositionally biased region" description="Low complexity" evidence="10">
    <location>
        <begin position="603"/>
        <end position="614"/>
    </location>
</feature>
<dbReference type="GO" id="GO:0035725">
    <property type="term" value="P:sodium ion transmembrane transport"/>
    <property type="evidence" value="ECO:0007669"/>
    <property type="project" value="TreeGrafter"/>
</dbReference>
<keyword evidence="8" id="KW-0915">Sodium</keyword>
<evidence type="ECO:0000256" key="7">
    <source>
        <dbReference type="ARBA" id="ARBA00023136"/>
    </source>
</evidence>
<feature type="transmembrane region" description="Helical" evidence="11">
    <location>
        <begin position="877"/>
        <end position="897"/>
    </location>
</feature>
<dbReference type="Proteomes" id="UP000092444">
    <property type="component" value="Unassembled WGS sequence"/>
</dbReference>
<keyword evidence="4 9" id="KW-0812">Transmembrane</keyword>
<feature type="region of interest" description="Disordered" evidence="10">
    <location>
        <begin position="602"/>
        <end position="625"/>
    </location>
</feature>
<dbReference type="STRING" id="37546.A0A1B0FAE9"/>
<keyword evidence="5 9" id="KW-0769">Symport</keyword>
<evidence type="ECO:0000256" key="10">
    <source>
        <dbReference type="SAM" id="MobiDB-lite"/>
    </source>
</evidence>
<evidence type="ECO:0000256" key="6">
    <source>
        <dbReference type="ARBA" id="ARBA00022989"/>
    </source>
</evidence>
<sequence length="1310" mass="147657">MAERALLNPDPYFHGSYDYYYTGGNLCVLPQTSQVVYVTGNNLQTLNVGKLNGGKACDASMESLATLDLKENSEIFEIQSLSPSTSSNYLNRFICRQRNVVSIYATEECFKMKRLAMFKNQTTPFISVAQSVADVDTLLISTMKQHLRQYDLKRSAPSLVKLYDVKSHKSECLWNTIKPWRENTFIYANEKQLSLIDLRTPSDQWLDNVTINRNGTYICDHITAVTTSAFDNLLYVCTNHALHCLDIRNFKAISLVNSQNAVCRWTHQCKYAPLMMETLEDENKEYIALSSPVAGDLCICEMSRICNSEICEFASTSDKPAFKYKSFCLPYQPPTLMEAYNSARLKGNCLQPEANLQGRLQCCTTGLKFYDLRANDRCKRTYLIFSNSNGDMYAHTLIKRDKVETDARTTNFSNEMMGKYAEKICNLQSHPLHYSDIVKLKGIRKIFRCKFLSNPTKYDLETTADAQNENEVFFREEGVNSAGKRKRLHMGRWQKSSTQLHSYKDALVEDLLSIWDVDMEAEGHAIQLNNLSANQSMKAETKVNNWLNTQTNKDVPMTSIPPSEAVKYSQEDSFVSDQLFDLSQSQQILHDFEDELRGRLVSEHSTSSSTGSHRPGSHHHGLHHTPMYGATNQAFMSDAFDESSELEEAKEVDTTKAVADLVAAIESAPPADDLVEGDKEGDERESWDSKIMFLLATIGYAVGLGNVWRFPYLAQKNGGGAFLVPYFIMLCIQGIPIFYLELAIGQRLRKGAIGVWSQVSPYLGGIGISSAVVSYVVALYYNTIIAWCLIYLLHSFESPLPWADCPTRLYANYTYDHEPECVMASPTQFYWYRTTLQCSENVDEPENFNYHMAIALIVSWFLVYICMVQGITSSGKIVYMTAIFPYVVLIIFFFRGITLKGAADGVAHLFTPRWETLLDPVVWLEAGTQIFFSLGLAFGGLIAFSSYNPANNNCYRDAILVSFTNCGTSMFAGVVVFSVIGFKATATYERCIAERDHLIKQNATNNLPLCNLEKELANSASGTGLAFIIFTEAINQFPGAQLWAVLFFLMLFTLGIDSQFGTLEGVVTSLVDMKLFPNLPKEWIVGGLCLTCCMISMCFANGAGSYIFQLMDSFAGNFPLLIIALCECISISYIYGIRRFSDDIEMMTGSRPGVYWMFCWKYLSPCAMFTILTASFYQLMTEGSSYPAWIASKGMTEKMEWPHWCIVIAFILIFSSILWIPIVAIFRSNKSSLQLIKLIYISALFGIKIVEDSDAAWFPEAELKEVHGIVPHEPTELERTLFCFNMDGTEGMCCPTYGLPEKSLQEEDDE</sequence>
<dbReference type="PRINTS" id="PR00176">
    <property type="entry name" value="NANEUSMPORT"/>
</dbReference>
<feature type="transmembrane region" description="Helical" evidence="11">
    <location>
        <begin position="926"/>
        <end position="947"/>
    </location>
</feature>
<feature type="transmembrane region" description="Helical" evidence="11">
    <location>
        <begin position="848"/>
        <end position="865"/>
    </location>
</feature>
<feature type="binding site" evidence="8">
    <location>
        <position position="965"/>
    </location>
    <ligand>
        <name>Na(+)</name>
        <dbReference type="ChEBI" id="CHEBI:29101"/>
        <label>1</label>
    </ligand>
</feature>
<keyword evidence="3 9" id="KW-0813">Transport</keyword>
<protein>
    <recommendedName>
        <fullName evidence="9">Transporter</fullName>
    </recommendedName>
</protein>
<keyword evidence="7 11" id="KW-0472">Membrane</keyword>
<dbReference type="PANTHER" id="PTHR11616">
    <property type="entry name" value="SODIUM/CHLORIDE DEPENDENT TRANSPORTER"/>
    <property type="match status" value="1"/>
</dbReference>
<evidence type="ECO:0000256" key="5">
    <source>
        <dbReference type="ARBA" id="ARBA00022847"/>
    </source>
</evidence>
<dbReference type="InterPro" id="IPR036322">
    <property type="entry name" value="WD40_repeat_dom_sf"/>
</dbReference>
<feature type="binding site" evidence="8">
    <location>
        <position position="1054"/>
    </location>
    <ligand>
        <name>Na(+)</name>
        <dbReference type="ChEBI" id="CHEBI:29101"/>
        <label>1</label>
    </ligand>
</feature>
<feature type="transmembrane region" description="Helical" evidence="11">
    <location>
        <begin position="1158"/>
        <end position="1181"/>
    </location>
</feature>
<dbReference type="PhylomeDB" id="A0A1B0FAE9"/>
<dbReference type="PROSITE" id="PS00610">
    <property type="entry name" value="NA_NEUROTRAN_SYMP_1"/>
    <property type="match status" value="1"/>
</dbReference>
<evidence type="ECO:0000256" key="3">
    <source>
        <dbReference type="ARBA" id="ARBA00022448"/>
    </source>
</evidence>